<keyword evidence="2" id="KW-0472">Membrane</keyword>
<comment type="caution">
    <text evidence="5">The sequence shown here is derived from an EMBL/GenBank/DDBJ whole genome shotgun (WGS) entry which is preliminary data.</text>
</comment>
<evidence type="ECO:0000259" key="4">
    <source>
        <dbReference type="Pfam" id="PF24514"/>
    </source>
</evidence>
<dbReference type="Pfam" id="PF24514">
    <property type="entry name" value="SpaA_4"/>
    <property type="match status" value="1"/>
</dbReference>
<feature type="region of interest" description="Disordered" evidence="1">
    <location>
        <begin position="66"/>
        <end position="87"/>
    </location>
</feature>
<dbReference type="InterPro" id="IPR055371">
    <property type="entry name" value="SpaA_PFL_dom_4"/>
</dbReference>
<dbReference type="Proteomes" id="UP001500655">
    <property type="component" value="Unassembled WGS sequence"/>
</dbReference>
<keyword evidence="2" id="KW-1133">Transmembrane helix</keyword>
<feature type="signal peptide" evidence="3">
    <location>
        <begin position="1"/>
        <end position="32"/>
    </location>
</feature>
<dbReference type="RefSeq" id="WP_344075478.1">
    <property type="nucleotide sequence ID" value="NZ_BAAALS010000001.1"/>
</dbReference>
<evidence type="ECO:0000256" key="2">
    <source>
        <dbReference type="SAM" id="Phobius"/>
    </source>
</evidence>
<organism evidence="5 6">
    <name type="scientific">Luedemannella helvata</name>
    <dbReference type="NCBI Taxonomy" id="349315"/>
    <lineage>
        <taxon>Bacteria</taxon>
        <taxon>Bacillati</taxon>
        <taxon>Actinomycetota</taxon>
        <taxon>Actinomycetes</taxon>
        <taxon>Micromonosporales</taxon>
        <taxon>Micromonosporaceae</taxon>
        <taxon>Luedemannella</taxon>
    </lineage>
</organism>
<feature type="chain" id="PRO_5045826653" description="SpaA-like prealbumin fold domain-containing protein" evidence="3">
    <location>
        <begin position="33"/>
        <end position="761"/>
    </location>
</feature>
<evidence type="ECO:0000256" key="1">
    <source>
        <dbReference type="SAM" id="MobiDB-lite"/>
    </source>
</evidence>
<reference evidence="6" key="1">
    <citation type="journal article" date="2019" name="Int. J. Syst. Evol. Microbiol.">
        <title>The Global Catalogue of Microorganisms (GCM) 10K type strain sequencing project: providing services to taxonomists for standard genome sequencing and annotation.</title>
        <authorList>
            <consortium name="The Broad Institute Genomics Platform"/>
            <consortium name="The Broad Institute Genome Sequencing Center for Infectious Disease"/>
            <person name="Wu L."/>
            <person name="Ma J."/>
        </authorList>
    </citation>
    <scope>NUCLEOTIDE SEQUENCE [LARGE SCALE GENOMIC DNA]</scope>
    <source>
        <strain evidence="6">JCM 13249</strain>
    </source>
</reference>
<gene>
    <name evidence="5" type="ORF">GCM10009681_00910</name>
</gene>
<dbReference type="EMBL" id="BAAALS010000001">
    <property type="protein sequence ID" value="GAA1734556.1"/>
    <property type="molecule type" value="Genomic_DNA"/>
</dbReference>
<evidence type="ECO:0000256" key="3">
    <source>
        <dbReference type="SAM" id="SignalP"/>
    </source>
</evidence>
<feature type="domain" description="SpaA-like prealbumin fold" evidence="4">
    <location>
        <begin position="357"/>
        <end position="456"/>
    </location>
</feature>
<protein>
    <recommendedName>
        <fullName evidence="4">SpaA-like prealbumin fold domain-containing protein</fullName>
    </recommendedName>
</protein>
<evidence type="ECO:0000313" key="5">
    <source>
        <dbReference type="EMBL" id="GAA1734556.1"/>
    </source>
</evidence>
<keyword evidence="3" id="KW-0732">Signal</keyword>
<accession>A0ABP4VRR7</accession>
<keyword evidence="2" id="KW-0812">Transmembrane</keyword>
<sequence length="761" mass="75830">MIPHRVRASWRFAAATLACGVLLGTGADPAAADEPQASAVSAPVAYRVTFAARVCDGFEQISAARVRGDRAEGPRQPGRDSPYAPGQAVDPQVEAAAQPGCRPLPNVPFTLGQGRSRGAPLSVVTEPFRTAISTRDTTPLLDARGQPTGGSIAGATTVTLTSAQRVASQSRGRLWAQAGTPGAPLPAGLAFGTLRCALDQRDGANVAWVGFPAQVRHVFCVAYYVTGPSVATGTVVVRAALTRPVGYPQPVRLRTDLTYAQDGVARLTVPGGASTQPSRGTGSEARFTRLATAPGGVPYSIAAEPPPGWTVASLTCASATTTSVVTSAGAVATVALAADDIVTCTYLLVPPAVTGLVLRAVAEEGAGTFSYAVRGPASADLVATTGAPGEPVYAAGADLSALPPGSYAVTQTAPADGSWRLVSVTCDGLPVPVSGNAATIDVPSPGAPRDCVFRNSRAQGNLTLRLATTTGAGAGVFVVAGGSAGLTPVGGFGLVASTPEGGTPTSASGDLPTSLPLGEYDVTALPALASSSGSWRLAALACDEGPGSPAVGVDGPAALTVSLTAERPSRTCTATYSRVAATRLRLIWSAPGDTSPPASPGTPLFLDVTCADGATGRLVRAPGAQEAQLPRPLYFAAATTCEVTAGPGVPAGLSVTVRAEPRPAGDVPVASPTAGAAPGGDGLAVTGLPAHVALDLSLAEVVVTVLDAPPAPTSAPPPPVVAGGSFPVPPMALVGAGVVLAGAFLLLLVVVRARTQHRAVR</sequence>
<evidence type="ECO:0000313" key="6">
    <source>
        <dbReference type="Proteomes" id="UP001500655"/>
    </source>
</evidence>
<feature type="transmembrane region" description="Helical" evidence="2">
    <location>
        <begin position="731"/>
        <end position="751"/>
    </location>
</feature>
<proteinExistence type="predicted"/>
<keyword evidence="6" id="KW-1185">Reference proteome</keyword>
<name>A0ABP4VRR7_9ACTN</name>